<comment type="caution">
    <text evidence="1">The sequence shown here is derived from an EMBL/GenBank/DDBJ whole genome shotgun (WGS) entry which is preliminary data.</text>
</comment>
<evidence type="ECO:0000313" key="1">
    <source>
        <dbReference type="EMBL" id="GAA2199958.1"/>
    </source>
</evidence>
<evidence type="ECO:0000313" key="2">
    <source>
        <dbReference type="Proteomes" id="UP001500432"/>
    </source>
</evidence>
<gene>
    <name evidence="1" type="ORF">GCM10009849_18460</name>
</gene>
<dbReference type="Proteomes" id="UP001500432">
    <property type="component" value="Unassembled WGS sequence"/>
</dbReference>
<organism evidence="1 2">
    <name type="scientific">Sinomonas flava</name>
    <dbReference type="NCBI Taxonomy" id="496857"/>
    <lineage>
        <taxon>Bacteria</taxon>
        <taxon>Bacillati</taxon>
        <taxon>Actinomycetota</taxon>
        <taxon>Actinomycetes</taxon>
        <taxon>Micrococcales</taxon>
        <taxon>Micrococcaceae</taxon>
        <taxon>Sinomonas</taxon>
    </lineage>
</organism>
<keyword evidence="2" id="KW-1185">Reference proteome</keyword>
<name>A0ABP5NP53_9MICC</name>
<reference evidence="2" key="1">
    <citation type="journal article" date="2019" name="Int. J. Syst. Evol. Microbiol.">
        <title>The Global Catalogue of Microorganisms (GCM) 10K type strain sequencing project: providing services to taxonomists for standard genome sequencing and annotation.</title>
        <authorList>
            <consortium name="The Broad Institute Genomics Platform"/>
            <consortium name="The Broad Institute Genome Sequencing Center for Infectious Disease"/>
            <person name="Wu L."/>
            <person name="Ma J."/>
        </authorList>
    </citation>
    <scope>NUCLEOTIDE SEQUENCE [LARGE SCALE GENOMIC DNA]</scope>
    <source>
        <strain evidence="2">JCM 16034</strain>
    </source>
</reference>
<dbReference type="EMBL" id="BAAAQW010000005">
    <property type="protein sequence ID" value="GAA2199958.1"/>
    <property type="molecule type" value="Genomic_DNA"/>
</dbReference>
<proteinExistence type="predicted"/>
<accession>A0ABP5NP53</accession>
<dbReference type="RefSeq" id="WP_344299410.1">
    <property type="nucleotide sequence ID" value="NZ_BAAAQW010000005.1"/>
</dbReference>
<protein>
    <submittedName>
        <fullName evidence="1">Uncharacterized protein</fullName>
    </submittedName>
</protein>
<sequence>MPSGDELEVLVDLRRIHLQWVASLGAEGLGKAANRSRYRDSWADPEWAAATPDMEDAFGERVAGLQATLDALLTDFTLGVSACRISEDTEPRPPRYGPTRLEVERNAERRIDGLIFFITARGKMAEALFLEHEPSHQFFVRDEQQWTRLPEGLAHVVRHIGLVEVTVDAVTVWDAHYSGGYAHLGEFAPLRLHPADTPRWP</sequence>